<dbReference type="RefSeq" id="WP_013675751.1">
    <property type="nucleotide sequence ID" value="NZ_BAABKS010000050.1"/>
</dbReference>
<gene>
    <name evidence="2" type="ORF">ACFQ34_21905</name>
</gene>
<reference evidence="3" key="1">
    <citation type="journal article" date="2019" name="Int. J. Syst. Evol. Microbiol.">
        <title>The Global Catalogue of Microorganisms (GCM) 10K type strain sequencing project: providing services to taxonomists for standard genome sequencing and annotation.</title>
        <authorList>
            <consortium name="The Broad Institute Genomics Platform"/>
            <consortium name="The Broad Institute Genome Sequencing Center for Infectious Disease"/>
            <person name="Wu L."/>
            <person name="Ma J."/>
        </authorList>
    </citation>
    <scope>NUCLEOTIDE SEQUENCE [LARGE SCALE GENOMIC DNA]</scope>
    <source>
        <strain evidence="3">CCUG 49018</strain>
    </source>
</reference>
<feature type="region of interest" description="Disordered" evidence="1">
    <location>
        <begin position="18"/>
        <end position="37"/>
    </location>
</feature>
<accession>A0ABW3VLB7</accession>
<comment type="caution">
    <text evidence="2">The sequence shown here is derived from an EMBL/GenBank/DDBJ whole genome shotgun (WGS) entry which is preliminary data.</text>
</comment>
<feature type="compositionally biased region" description="Basic and acidic residues" evidence="1">
    <location>
        <begin position="18"/>
        <end position="33"/>
    </location>
</feature>
<evidence type="ECO:0000256" key="1">
    <source>
        <dbReference type="SAM" id="MobiDB-lite"/>
    </source>
</evidence>
<dbReference type="Proteomes" id="UP001597182">
    <property type="component" value="Unassembled WGS sequence"/>
</dbReference>
<proteinExistence type="predicted"/>
<evidence type="ECO:0000313" key="3">
    <source>
        <dbReference type="Proteomes" id="UP001597182"/>
    </source>
</evidence>
<sequence length="128" mass="13564">MRAERTTCPVGNRVRGEEIQSEVGGERAGERRGTRPGAVAPAAVADGARIDAGIVTVAVTCRRDARSHHVPDTELTRTAAADTGRYHAVCGYVVSPAPLVEPDGKPCDACAEMTGTARKRRKGRRRSA</sequence>
<keyword evidence="3" id="KW-1185">Reference proteome</keyword>
<name>A0ABW3VLB7_9PSEU</name>
<evidence type="ECO:0000313" key="2">
    <source>
        <dbReference type="EMBL" id="MFD1235957.1"/>
    </source>
</evidence>
<dbReference type="EMBL" id="JBHTMB010000192">
    <property type="protein sequence ID" value="MFD1235957.1"/>
    <property type="molecule type" value="Genomic_DNA"/>
</dbReference>
<organism evidence="2 3">
    <name type="scientific">Pseudonocardia benzenivorans</name>
    <dbReference type="NCBI Taxonomy" id="228005"/>
    <lineage>
        <taxon>Bacteria</taxon>
        <taxon>Bacillati</taxon>
        <taxon>Actinomycetota</taxon>
        <taxon>Actinomycetes</taxon>
        <taxon>Pseudonocardiales</taxon>
        <taxon>Pseudonocardiaceae</taxon>
        <taxon>Pseudonocardia</taxon>
    </lineage>
</organism>
<protein>
    <submittedName>
        <fullName evidence="2">Uncharacterized protein</fullName>
    </submittedName>
</protein>